<evidence type="ECO:0000256" key="1">
    <source>
        <dbReference type="SAM" id="SignalP"/>
    </source>
</evidence>
<accession>G8NQ21</accession>
<dbReference type="AlphaFoldDB" id="G8NQ21"/>
<keyword evidence="3" id="KW-1185">Reference proteome</keyword>
<feature type="chain" id="PRO_5003512898" description="Antibiotic biosynthesis monooxygenase" evidence="1">
    <location>
        <begin position="19"/>
        <end position="149"/>
    </location>
</feature>
<evidence type="ECO:0000313" key="3">
    <source>
        <dbReference type="Proteomes" id="UP000007113"/>
    </source>
</evidence>
<protein>
    <recommendedName>
        <fullName evidence="4">Antibiotic biosynthesis monooxygenase</fullName>
    </recommendedName>
</protein>
<dbReference type="EMBL" id="CP003130">
    <property type="protein sequence ID" value="AEU38355.1"/>
    <property type="molecule type" value="Genomic_DNA"/>
</dbReference>
<dbReference type="Gene3D" id="3.30.70.100">
    <property type="match status" value="1"/>
</dbReference>
<evidence type="ECO:0000313" key="2">
    <source>
        <dbReference type="EMBL" id="AEU38355.1"/>
    </source>
</evidence>
<dbReference type="InterPro" id="IPR011008">
    <property type="entry name" value="Dimeric_a/b-barrel"/>
</dbReference>
<feature type="signal peptide" evidence="1">
    <location>
        <begin position="1"/>
        <end position="18"/>
    </location>
</feature>
<dbReference type="KEGG" id="gma:AciX8_4074"/>
<dbReference type="eggNOG" id="COG1359">
    <property type="taxonomic scope" value="Bacteria"/>
</dbReference>
<gene>
    <name evidence="2" type="ordered locus">AciX8_4074</name>
</gene>
<reference evidence="2 3" key="1">
    <citation type="submission" date="2011-11" db="EMBL/GenBank/DDBJ databases">
        <title>Complete sequence of Granulicella mallensis MP5ACTX8.</title>
        <authorList>
            <consortium name="US DOE Joint Genome Institute"/>
            <person name="Lucas S."/>
            <person name="Copeland A."/>
            <person name="Lapidus A."/>
            <person name="Cheng J.-F."/>
            <person name="Goodwin L."/>
            <person name="Pitluck S."/>
            <person name="Peters L."/>
            <person name="Lu M."/>
            <person name="Detter J.C."/>
            <person name="Han C."/>
            <person name="Tapia R."/>
            <person name="Land M."/>
            <person name="Hauser L."/>
            <person name="Kyrpides N."/>
            <person name="Ivanova N."/>
            <person name="Mikhailova N."/>
            <person name="Pagani I."/>
            <person name="Rawat S."/>
            <person name="Mannisto M."/>
            <person name="Haggblom M."/>
            <person name="Woyke T."/>
        </authorList>
    </citation>
    <scope>NUCLEOTIDE SEQUENCE [LARGE SCALE GENOMIC DNA]</scope>
    <source>
        <strain evidence="3">ATCC BAA-1857 / DSM 23137 / MP5ACTX8</strain>
    </source>
</reference>
<evidence type="ECO:0008006" key="4">
    <source>
        <dbReference type="Google" id="ProtNLM"/>
    </source>
</evidence>
<dbReference type="STRING" id="682795.AciX8_4074"/>
<dbReference type="Proteomes" id="UP000007113">
    <property type="component" value="Chromosome"/>
</dbReference>
<proteinExistence type="predicted"/>
<sequence length="149" mass="15517" precursor="true">MIPLALVALVATTFGFNAATRAQDAPAASGAQGQVQSTGKNSAQEGNSMEAIGLLVLLEVRPGKEADAEAFLKSAQPLALNENGTLKWYAIKLGPGKFGIFDTFANEAGRNAHLTGEIAKALGARANELFATPPQIEKVEILASTPLKK</sequence>
<keyword evidence="1" id="KW-0732">Signal</keyword>
<organism evidence="2 3">
    <name type="scientific">Granulicella mallensis (strain ATCC BAA-1857 / DSM 23137 / MP5ACTX8)</name>
    <dbReference type="NCBI Taxonomy" id="682795"/>
    <lineage>
        <taxon>Bacteria</taxon>
        <taxon>Pseudomonadati</taxon>
        <taxon>Acidobacteriota</taxon>
        <taxon>Terriglobia</taxon>
        <taxon>Terriglobales</taxon>
        <taxon>Acidobacteriaceae</taxon>
        <taxon>Granulicella</taxon>
    </lineage>
</organism>
<name>G8NQ21_GRAMM</name>
<dbReference type="HOGENOM" id="CLU_1747067_0_0_0"/>
<dbReference type="SUPFAM" id="SSF54909">
    <property type="entry name" value="Dimeric alpha+beta barrel"/>
    <property type="match status" value="1"/>
</dbReference>